<dbReference type="EMBL" id="JANPWB010000001">
    <property type="protein sequence ID" value="KAJ1212517.1"/>
    <property type="molecule type" value="Genomic_DNA"/>
</dbReference>
<evidence type="ECO:0000313" key="3">
    <source>
        <dbReference type="Proteomes" id="UP001066276"/>
    </source>
</evidence>
<accession>A0AAV7WI77</accession>
<feature type="compositionally biased region" description="Acidic residues" evidence="1">
    <location>
        <begin position="12"/>
        <end position="55"/>
    </location>
</feature>
<dbReference type="AlphaFoldDB" id="A0AAV7WI77"/>
<keyword evidence="3" id="KW-1185">Reference proteome</keyword>
<name>A0AAV7WI77_PLEWA</name>
<reference evidence="2" key="1">
    <citation type="journal article" date="2022" name="bioRxiv">
        <title>Sequencing and chromosome-scale assembly of the giantPleurodeles waltlgenome.</title>
        <authorList>
            <person name="Brown T."/>
            <person name="Elewa A."/>
            <person name="Iarovenko S."/>
            <person name="Subramanian E."/>
            <person name="Araus A.J."/>
            <person name="Petzold A."/>
            <person name="Susuki M."/>
            <person name="Suzuki K.-i.T."/>
            <person name="Hayashi T."/>
            <person name="Toyoda A."/>
            <person name="Oliveira C."/>
            <person name="Osipova E."/>
            <person name="Leigh N.D."/>
            <person name="Simon A."/>
            <person name="Yun M.H."/>
        </authorList>
    </citation>
    <scope>NUCLEOTIDE SEQUENCE</scope>
    <source>
        <strain evidence="2">20211129_DDA</strain>
        <tissue evidence="2">Liver</tissue>
    </source>
</reference>
<sequence>MALLTHGAASCYDDDVDGDDVDAVDEDDEIADDVDADVDDAPADDDVDVEDVDAVDDDEVNADDVYVDADDFDEVNADDADDDDVELGSVPHYVLLFRGESAGGTCPGSGVQAGSGSGLQHRGVFTSSGSFVLFNSTLEFYAHFLFHITNANDALTLFHHWRYETDSECLERYHPRPPSK</sequence>
<evidence type="ECO:0000313" key="2">
    <source>
        <dbReference type="EMBL" id="KAJ1212517.1"/>
    </source>
</evidence>
<proteinExistence type="predicted"/>
<comment type="caution">
    <text evidence="2">The sequence shown here is derived from an EMBL/GenBank/DDBJ whole genome shotgun (WGS) entry which is preliminary data.</text>
</comment>
<gene>
    <name evidence="2" type="ORF">NDU88_000172</name>
</gene>
<organism evidence="2 3">
    <name type="scientific">Pleurodeles waltl</name>
    <name type="common">Iberian ribbed newt</name>
    <dbReference type="NCBI Taxonomy" id="8319"/>
    <lineage>
        <taxon>Eukaryota</taxon>
        <taxon>Metazoa</taxon>
        <taxon>Chordata</taxon>
        <taxon>Craniata</taxon>
        <taxon>Vertebrata</taxon>
        <taxon>Euteleostomi</taxon>
        <taxon>Amphibia</taxon>
        <taxon>Batrachia</taxon>
        <taxon>Caudata</taxon>
        <taxon>Salamandroidea</taxon>
        <taxon>Salamandridae</taxon>
        <taxon>Pleurodelinae</taxon>
        <taxon>Pleurodeles</taxon>
    </lineage>
</organism>
<protein>
    <submittedName>
        <fullName evidence="2">Uncharacterized protein</fullName>
    </submittedName>
</protein>
<feature type="region of interest" description="Disordered" evidence="1">
    <location>
        <begin position="1"/>
        <end position="55"/>
    </location>
</feature>
<dbReference type="Proteomes" id="UP001066276">
    <property type="component" value="Chromosome 1_1"/>
</dbReference>
<evidence type="ECO:0000256" key="1">
    <source>
        <dbReference type="SAM" id="MobiDB-lite"/>
    </source>
</evidence>